<accession>A0A840KI98</accession>
<evidence type="ECO:0008006" key="3">
    <source>
        <dbReference type="Google" id="ProtNLM"/>
    </source>
</evidence>
<proteinExistence type="predicted"/>
<protein>
    <recommendedName>
        <fullName evidence="3">D-alanyl-lipoteichoic acid biosynthesis protein DltD</fullName>
    </recommendedName>
</protein>
<name>A0A840KI98_9FLAO</name>
<dbReference type="Proteomes" id="UP000592180">
    <property type="component" value="Unassembled WGS sequence"/>
</dbReference>
<evidence type="ECO:0000313" key="2">
    <source>
        <dbReference type="Proteomes" id="UP000592180"/>
    </source>
</evidence>
<keyword evidence="2" id="KW-1185">Reference proteome</keyword>
<reference evidence="1 2" key="1">
    <citation type="submission" date="2020-08" db="EMBL/GenBank/DDBJ databases">
        <title>Functional genomics of gut bacteria from endangered species of beetles.</title>
        <authorList>
            <person name="Carlos-Shanley C."/>
        </authorList>
    </citation>
    <scope>NUCLEOTIDE SEQUENCE [LARGE SCALE GENOMIC DNA]</scope>
    <source>
        <strain evidence="1 2">S00151</strain>
    </source>
</reference>
<evidence type="ECO:0000313" key="1">
    <source>
        <dbReference type="EMBL" id="MBB4806622.1"/>
    </source>
</evidence>
<organism evidence="1 2">
    <name type="scientific">Chryseobacterium defluvii</name>
    <dbReference type="NCBI Taxonomy" id="160396"/>
    <lineage>
        <taxon>Bacteria</taxon>
        <taxon>Pseudomonadati</taxon>
        <taxon>Bacteroidota</taxon>
        <taxon>Flavobacteriia</taxon>
        <taxon>Flavobacteriales</taxon>
        <taxon>Weeksellaceae</taxon>
        <taxon>Chryseobacterium group</taxon>
        <taxon>Chryseobacterium</taxon>
    </lineage>
</organism>
<sequence>MKKSLLRLTAFSILPLLFIGYAIYITGEKSDDFYKRFTSPQQNSLILGSSRAASMNPEIMDNIIHKKYPNADLYDYAFTWAHSPYGPKYLESIEKKTDPDTKDGVFIVTVEPTALMVDKTQPDEAEYYVENDKSVAQTSLVAINPNIEYLLENYNFSITNEINKKIRPPKNVIAEVEILDNGKVNGKIIKRNSPEKQARINAGKMKELEYRVQGLKISENRLAYLSRTIEFLKNHGKVFMVRMPVNKVPYAIENKYYPDFDKRMIEIAAKEGVHYVNYNDTSNNYQWTDEVHLEPESMNRFSAVVAQDILSLN</sequence>
<dbReference type="SUPFAM" id="SSF52266">
    <property type="entry name" value="SGNH hydrolase"/>
    <property type="match status" value="1"/>
</dbReference>
<dbReference type="RefSeq" id="WP_184188294.1">
    <property type="nucleotide sequence ID" value="NZ_JACHLE010000002.1"/>
</dbReference>
<gene>
    <name evidence="1" type="ORF">HNP38_001918</name>
</gene>
<comment type="caution">
    <text evidence="1">The sequence shown here is derived from an EMBL/GenBank/DDBJ whole genome shotgun (WGS) entry which is preliminary data.</text>
</comment>
<dbReference type="AlphaFoldDB" id="A0A840KI98"/>
<dbReference type="EMBL" id="JACHLE010000002">
    <property type="protein sequence ID" value="MBB4806622.1"/>
    <property type="molecule type" value="Genomic_DNA"/>
</dbReference>